<feature type="compositionally biased region" description="Basic and acidic residues" evidence="1">
    <location>
        <begin position="162"/>
        <end position="172"/>
    </location>
</feature>
<name>A0A8H6JHQ1_9PEZI</name>
<evidence type="ECO:0000313" key="3">
    <source>
        <dbReference type="Proteomes" id="UP000652219"/>
    </source>
</evidence>
<keyword evidence="3" id="KW-1185">Reference proteome</keyword>
<protein>
    <submittedName>
        <fullName evidence="2">Uncharacterized protein</fullName>
    </submittedName>
</protein>
<dbReference type="AlphaFoldDB" id="A0A8H6JHQ1"/>
<evidence type="ECO:0000313" key="2">
    <source>
        <dbReference type="EMBL" id="KAF6812783.1"/>
    </source>
</evidence>
<evidence type="ECO:0000256" key="1">
    <source>
        <dbReference type="SAM" id="MobiDB-lite"/>
    </source>
</evidence>
<accession>A0A8H6JHQ1</accession>
<reference evidence="2 3" key="1">
    <citation type="journal article" date="2020" name="Phytopathology">
        <title>Genome Sequence Resources of Colletotrichum truncatum, C. plurivorum, C. musicola, and C. sojae: Four Species Pathogenic to Soybean (Glycine max).</title>
        <authorList>
            <person name="Rogerio F."/>
            <person name="Boufleur T.R."/>
            <person name="Ciampi-Guillardi M."/>
            <person name="Sukno S.A."/>
            <person name="Thon M.R."/>
            <person name="Massola Junior N.S."/>
            <person name="Baroncelli R."/>
        </authorList>
    </citation>
    <scope>NUCLEOTIDE SEQUENCE [LARGE SCALE GENOMIC DNA]</scope>
    <source>
        <strain evidence="2 3">LFN0009</strain>
    </source>
</reference>
<proteinExistence type="predicted"/>
<feature type="region of interest" description="Disordered" evidence="1">
    <location>
        <begin position="142"/>
        <end position="172"/>
    </location>
</feature>
<gene>
    <name evidence="2" type="ORF">CSOJ01_04939</name>
</gene>
<sequence length="172" mass="18927">MLVGRWHHQKRQAQVCQGQDKEQGGRLAGRRQERRRAGDEQAGGNGRGQPAVDGMDDIRTMGRIAADIDAVLLQASGNGIIAWVMRSETLGLMTLSCLSFRGIRAVSPFFSCSFGIRGPTRSYPVKIWSCYHRSLSVLPARTTEHPEGGEGWTLPMLSFSANDDRDVPGSER</sequence>
<dbReference type="Proteomes" id="UP000652219">
    <property type="component" value="Unassembled WGS sequence"/>
</dbReference>
<feature type="compositionally biased region" description="Basic residues" evidence="1">
    <location>
        <begin position="1"/>
        <end position="11"/>
    </location>
</feature>
<dbReference type="EMBL" id="WIGN01000059">
    <property type="protein sequence ID" value="KAF6812783.1"/>
    <property type="molecule type" value="Genomic_DNA"/>
</dbReference>
<comment type="caution">
    <text evidence="2">The sequence shown here is derived from an EMBL/GenBank/DDBJ whole genome shotgun (WGS) entry which is preliminary data.</text>
</comment>
<feature type="region of interest" description="Disordered" evidence="1">
    <location>
        <begin position="1"/>
        <end position="55"/>
    </location>
</feature>
<organism evidence="2 3">
    <name type="scientific">Colletotrichum sojae</name>
    <dbReference type="NCBI Taxonomy" id="2175907"/>
    <lineage>
        <taxon>Eukaryota</taxon>
        <taxon>Fungi</taxon>
        <taxon>Dikarya</taxon>
        <taxon>Ascomycota</taxon>
        <taxon>Pezizomycotina</taxon>
        <taxon>Sordariomycetes</taxon>
        <taxon>Hypocreomycetidae</taxon>
        <taxon>Glomerellales</taxon>
        <taxon>Glomerellaceae</taxon>
        <taxon>Colletotrichum</taxon>
        <taxon>Colletotrichum orchidearum species complex</taxon>
    </lineage>
</organism>